<protein>
    <submittedName>
        <fullName evidence="2">Uncharacterized protein</fullName>
    </submittedName>
</protein>
<dbReference type="Proteomes" id="UP000192582">
    <property type="component" value="Unassembled WGS sequence"/>
</dbReference>
<reference evidence="2 3" key="1">
    <citation type="submission" date="2017-04" db="EMBL/GenBank/DDBJ databases">
        <authorList>
            <person name="Afonso C.L."/>
            <person name="Miller P.J."/>
            <person name="Scott M.A."/>
            <person name="Spackman E."/>
            <person name="Goraichik I."/>
            <person name="Dimitrov K.M."/>
            <person name="Suarez D.L."/>
            <person name="Swayne D.E."/>
        </authorList>
    </citation>
    <scope>NUCLEOTIDE SEQUENCE [LARGE SCALE GENOMIC DNA]</scope>
    <source>
        <strain evidence="2 3">KR-140</strain>
    </source>
</reference>
<keyword evidence="1" id="KW-0472">Membrane</keyword>
<evidence type="ECO:0000313" key="2">
    <source>
        <dbReference type="EMBL" id="SMB89858.1"/>
    </source>
</evidence>
<keyword evidence="3" id="KW-1185">Reference proteome</keyword>
<sequence length="170" mass="18069">MCHMNVPRLAVTLIAGLSATLIAYSAFYVRGDTGGVMAYLREHAQVRRLAGSGADAGQVQAARQHLAALAGQVAAPDFAARMLPVALLIGAGIALLVWQLFGSRAERPEQADVQERMVLRLAYRKGGHFTLGDLEAASPLSGEQASAVTRRMLDAGRLSREGETFSLLVP</sequence>
<dbReference type="EMBL" id="FWWU01000009">
    <property type="protein sequence ID" value="SMB89858.1"/>
    <property type="molecule type" value="Genomic_DNA"/>
</dbReference>
<gene>
    <name evidence="2" type="ORF">SAMN00790413_00567</name>
</gene>
<keyword evidence="1" id="KW-1133">Transmembrane helix</keyword>
<evidence type="ECO:0000313" key="3">
    <source>
        <dbReference type="Proteomes" id="UP000192582"/>
    </source>
</evidence>
<organism evidence="2 3">
    <name type="scientific">Deinococcus hopiensis KR-140</name>
    <dbReference type="NCBI Taxonomy" id="695939"/>
    <lineage>
        <taxon>Bacteria</taxon>
        <taxon>Thermotogati</taxon>
        <taxon>Deinococcota</taxon>
        <taxon>Deinococci</taxon>
        <taxon>Deinococcales</taxon>
        <taxon>Deinococcaceae</taxon>
        <taxon>Deinococcus</taxon>
    </lineage>
</organism>
<proteinExistence type="predicted"/>
<feature type="transmembrane region" description="Helical" evidence="1">
    <location>
        <begin position="82"/>
        <end position="101"/>
    </location>
</feature>
<dbReference type="STRING" id="695939.SAMN00790413_00567"/>
<dbReference type="AlphaFoldDB" id="A0A1W1V967"/>
<evidence type="ECO:0000256" key="1">
    <source>
        <dbReference type="SAM" id="Phobius"/>
    </source>
</evidence>
<accession>A0A1W1V967</accession>
<keyword evidence="1" id="KW-0812">Transmembrane</keyword>
<name>A0A1W1V967_9DEIO</name>